<name>A0AAQ3RJY6_VIGMU</name>
<proteinExistence type="predicted"/>
<evidence type="ECO:0000313" key="3">
    <source>
        <dbReference type="EMBL" id="WVY95592.1"/>
    </source>
</evidence>
<gene>
    <name evidence="3" type="ORF">V8G54_027743</name>
</gene>
<evidence type="ECO:0000256" key="2">
    <source>
        <dbReference type="SAM" id="MobiDB-lite"/>
    </source>
</evidence>
<feature type="compositionally biased region" description="Basic and acidic residues" evidence="2">
    <location>
        <begin position="173"/>
        <end position="182"/>
    </location>
</feature>
<feature type="compositionally biased region" description="Polar residues" evidence="2">
    <location>
        <begin position="157"/>
        <end position="167"/>
    </location>
</feature>
<dbReference type="Proteomes" id="UP001374535">
    <property type="component" value="Chromosome 9"/>
</dbReference>
<feature type="region of interest" description="Disordered" evidence="2">
    <location>
        <begin position="1"/>
        <end position="185"/>
    </location>
</feature>
<keyword evidence="4" id="KW-1185">Reference proteome</keyword>
<dbReference type="PANTHER" id="PTHR46554:SF2">
    <property type="entry name" value="TFIIS N-TERMINAL DOMAIN-CONTAINING PROTEIN"/>
    <property type="match status" value="1"/>
</dbReference>
<evidence type="ECO:0000256" key="1">
    <source>
        <dbReference type="SAM" id="Coils"/>
    </source>
</evidence>
<protein>
    <submittedName>
        <fullName evidence="3">Uncharacterized protein</fullName>
    </submittedName>
</protein>
<evidence type="ECO:0000313" key="4">
    <source>
        <dbReference type="Proteomes" id="UP001374535"/>
    </source>
</evidence>
<dbReference type="AlphaFoldDB" id="A0AAQ3RJY6"/>
<sequence length="247" mass="27149">MVDDWVKATTAIAGSEGTPDSVNPSVIDDEEGLPSPPMDEGALFAPPTGSMELSQFFDGMDDDGSESTSQFLNASLYDPRHGGEFIKNRDHGRSPSLKRKPQASNGANIIAKDGGKGQQAKKNEVAVRPNKPAISDSGPGRPPKSTMQKKGSIEPKVQQNTVKNTIPKNPHVRQLDKPRCSDDASVQVKLEASKRKLQERYQQVENAKRQRTVQVMELHDLPKQGIGHRNPHVKPGNQKRQWGHGRR</sequence>
<feature type="region of interest" description="Disordered" evidence="2">
    <location>
        <begin position="223"/>
        <end position="247"/>
    </location>
</feature>
<accession>A0AAQ3RJY6</accession>
<keyword evidence="1" id="KW-0175">Coiled coil</keyword>
<feature type="compositionally biased region" description="Basic and acidic residues" evidence="2">
    <location>
        <begin position="78"/>
        <end position="93"/>
    </location>
</feature>
<reference evidence="3 4" key="1">
    <citation type="journal article" date="2023" name="Life. Sci Alliance">
        <title>Evolutionary insights into 3D genome organization and epigenetic landscape of Vigna mungo.</title>
        <authorList>
            <person name="Junaid A."/>
            <person name="Singh B."/>
            <person name="Bhatia S."/>
        </authorList>
    </citation>
    <scope>NUCLEOTIDE SEQUENCE [LARGE SCALE GENOMIC DNA]</scope>
    <source>
        <strain evidence="3">Urdbean</strain>
    </source>
</reference>
<feature type="coiled-coil region" evidence="1">
    <location>
        <begin position="187"/>
        <end position="214"/>
    </location>
</feature>
<dbReference type="PANTHER" id="PTHR46554">
    <property type="entry name" value="MEDIATOR OF RNA POLYMERASE II TRANSCRIPTION SUBUNIT 26A-RELATED"/>
    <property type="match status" value="1"/>
</dbReference>
<dbReference type="EMBL" id="CP144692">
    <property type="protein sequence ID" value="WVY95592.1"/>
    <property type="molecule type" value="Genomic_DNA"/>
</dbReference>
<organism evidence="3 4">
    <name type="scientific">Vigna mungo</name>
    <name type="common">Black gram</name>
    <name type="synonym">Phaseolus mungo</name>
    <dbReference type="NCBI Taxonomy" id="3915"/>
    <lineage>
        <taxon>Eukaryota</taxon>
        <taxon>Viridiplantae</taxon>
        <taxon>Streptophyta</taxon>
        <taxon>Embryophyta</taxon>
        <taxon>Tracheophyta</taxon>
        <taxon>Spermatophyta</taxon>
        <taxon>Magnoliopsida</taxon>
        <taxon>eudicotyledons</taxon>
        <taxon>Gunneridae</taxon>
        <taxon>Pentapetalae</taxon>
        <taxon>rosids</taxon>
        <taxon>fabids</taxon>
        <taxon>Fabales</taxon>
        <taxon>Fabaceae</taxon>
        <taxon>Papilionoideae</taxon>
        <taxon>50 kb inversion clade</taxon>
        <taxon>NPAAA clade</taxon>
        <taxon>indigoferoid/millettioid clade</taxon>
        <taxon>Phaseoleae</taxon>
        <taxon>Vigna</taxon>
    </lineage>
</organism>